<evidence type="ECO:0000313" key="2">
    <source>
        <dbReference type="EMBL" id="EQD40759.1"/>
    </source>
</evidence>
<accession>T1AIH9</accession>
<feature type="non-terminal residue" evidence="2">
    <location>
        <position position="1"/>
    </location>
</feature>
<sequence>RARADVNVLYAGSLVNLMERHLGPAFDRASGYHFRGYAGGSKLLANEIRGHLRQADVFVSAAPSVNRLLMGPRHGNWIGWYITFAQSPLVIGYDPSSRFATAFRTRPWYRVLEMPGIRLGRTDPKLDPKGALTIRLMRRAQAYYRLAGLANRVLGTPENPAQVLPEEALVGRLQSGQIDAGIFYSTETSEAHIPAIRLPPAITPKALYTVAIVRNAPDPRAAGAFVDFLLSPLGRRLMKENG</sequence>
<organism evidence="2">
    <name type="scientific">mine drainage metagenome</name>
    <dbReference type="NCBI Taxonomy" id="410659"/>
    <lineage>
        <taxon>unclassified sequences</taxon>
        <taxon>metagenomes</taxon>
        <taxon>ecological metagenomes</taxon>
    </lineage>
</organism>
<dbReference type="Pfam" id="PF13531">
    <property type="entry name" value="SBP_bac_11"/>
    <property type="match status" value="1"/>
</dbReference>
<dbReference type="GO" id="GO:0015689">
    <property type="term" value="P:molybdate ion transport"/>
    <property type="evidence" value="ECO:0007669"/>
    <property type="project" value="TreeGrafter"/>
</dbReference>
<dbReference type="AlphaFoldDB" id="T1AIH9"/>
<proteinExistence type="inferred from homology"/>
<name>T1AIH9_9ZZZZ</name>
<dbReference type="CDD" id="cd13540">
    <property type="entry name" value="PBP2_ModA_WtpA"/>
    <property type="match status" value="1"/>
</dbReference>
<comment type="caution">
    <text evidence="2">The sequence shown here is derived from an EMBL/GenBank/DDBJ whole genome shotgun (WGS) entry which is preliminary data.</text>
</comment>
<evidence type="ECO:0000256" key="1">
    <source>
        <dbReference type="ARBA" id="ARBA00009438"/>
    </source>
</evidence>
<comment type="similarity">
    <text evidence="1">Belongs to the bacterial solute-binding protein 1 family. WtpA subfamily.</text>
</comment>
<dbReference type="Gene3D" id="3.40.190.10">
    <property type="entry name" value="Periplasmic binding protein-like II"/>
    <property type="match status" value="2"/>
</dbReference>
<reference evidence="2" key="1">
    <citation type="submission" date="2013-08" db="EMBL/GenBank/DDBJ databases">
        <authorList>
            <person name="Mendez C."/>
            <person name="Richter M."/>
            <person name="Ferrer M."/>
            <person name="Sanchez J."/>
        </authorList>
    </citation>
    <scope>NUCLEOTIDE SEQUENCE</scope>
</reference>
<protein>
    <submittedName>
        <fullName evidence="2">Extracellular solute-binding protein, family 1</fullName>
    </submittedName>
</protein>
<dbReference type="InterPro" id="IPR050682">
    <property type="entry name" value="ModA/WtpA"/>
</dbReference>
<feature type="non-terminal residue" evidence="2">
    <location>
        <position position="242"/>
    </location>
</feature>
<dbReference type="PANTHER" id="PTHR30632:SF16">
    <property type="entry name" value="MOLYBDATE_TUNGSTATE-BINDING PROTEIN WTPA"/>
    <property type="match status" value="1"/>
</dbReference>
<gene>
    <name evidence="2" type="ORF">B2A_10924</name>
</gene>
<dbReference type="GO" id="GO:0030973">
    <property type="term" value="F:molybdate ion binding"/>
    <property type="evidence" value="ECO:0007669"/>
    <property type="project" value="TreeGrafter"/>
</dbReference>
<dbReference type="SUPFAM" id="SSF53850">
    <property type="entry name" value="Periplasmic binding protein-like II"/>
    <property type="match status" value="1"/>
</dbReference>
<reference evidence="2" key="2">
    <citation type="journal article" date="2014" name="ISME J.">
        <title>Microbial stratification in low pH oxic and suboxic macroscopic growths along an acid mine drainage.</title>
        <authorList>
            <person name="Mendez-Garcia C."/>
            <person name="Mesa V."/>
            <person name="Sprenger R.R."/>
            <person name="Richter M."/>
            <person name="Diez M.S."/>
            <person name="Solano J."/>
            <person name="Bargiela R."/>
            <person name="Golyshina O.V."/>
            <person name="Manteca A."/>
            <person name="Ramos J.L."/>
            <person name="Gallego J.R."/>
            <person name="Llorente I."/>
            <person name="Martins Dos Santos V.A."/>
            <person name="Jensen O.N."/>
            <person name="Pelaez A.I."/>
            <person name="Sanchez J."/>
            <person name="Ferrer M."/>
        </authorList>
    </citation>
    <scope>NUCLEOTIDE SEQUENCE</scope>
</reference>
<dbReference type="EMBL" id="AUZZ01007867">
    <property type="protein sequence ID" value="EQD40759.1"/>
    <property type="molecule type" value="Genomic_DNA"/>
</dbReference>
<dbReference type="PANTHER" id="PTHR30632">
    <property type="entry name" value="MOLYBDATE-BINDING PERIPLASMIC PROTEIN"/>
    <property type="match status" value="1"/>
</dbReference>